<evidence type="ECO:0000259" key="4">
    <source>
        <dbReference type="PROSITE" id="PS50995"/>
    </source>
</evidence>
<evidence type="ECO:0000256" key="1">
    <source>
        <dbReference type="ARBA" id="ARBA00023015"/>
    </source>
</evidence>
<feature type="domain" description="HTH marR-type" evidence="4">
    <location>
        <begin position="7"/>
        <end position="141"/>
    </location>
</feature>
<dbReference type="InterPro" id="IPR036388">
    <property type="entry name" value="WH-like_DNA-bd_sf"/>
</dbReference>
<evidence type="ECO:0000256" key="2">
    <source>
        <dbReference type="ARBA" id="ARBA00023125"/>
    </source>
</evidence>
<sequence>MQRESSRTEAIRTIQREITAFARRARGRAAELHPNLTLVASSILDLVIERDGCQAADVADYYLLDKSTVSRQLASLERDGYLVKEVDPNNRRNHLLRPTAAGRRVAEEAERRREAAFAERLATWDDADVARLAEYLARYNEPG</sequence>
<comment type="caution">
    <text evidence="5">The sequence shown here is derived from an EMBL/GenBank/DDBJ whole genome shotgun (WGS) entry which is preliminary data.</text>
</comment>
<evidence type="ECO:0000313" key="5">
    <source>
        <dbReference type="EMBL" id="MFF3224012.1"/>
    </source>
</evidence>
<dbReference type="PANTHER" id="PTHR33164">
    <property type="entry name" value="TRANSCRIPTIONAL REGULATOR, MARR FAMILY"/>
    <property type="match status" value="1"/>
</dbReference>
<gene>
    <name evidence="5" type="ORF">ACFYV7_14560</name>
</gene>
<dbReference type="SUPFAM" id="SSF46785">
    <property type="entry name" value="Winged helix' DNA-binding domain"/>
    <property type="match status" value="1"/>
</dbReference>
<keyword evidence="6" id="KW-1185">Reference proteome</keyword>
<dbReference type="PANTHER" id="PTHR33164:SF57">
    <property type="entry name" value="MARR-FAMILY TRANSCRIPTIONAL REGULATOR"/>
    <property type="match status" value="1"/>
</dbReference>
<dbReference type="PROSITE" id="PS01117">
    <property type="entry name" value="HTH_MARR_1"/>
    <property type="match status" value="1"/>
</dbReference>
<dbReference type="Gene3D" id="1.10.10.10">
    <property type="entry name" value="Winged helix-like DNA-binding domain superfamily/Winged helix DNA-binding domain"/>
    <property type="match status" value="1"/>
</dbReference>
<organism evidence="5 6">
    <name type="scientific">Nocardia suismassiliense</name>
    <dbReference type="NCBI Taxonomy" id="2077092"/>
    <lineage>
        <taxon>Bacteria</taxon>
        <taxon>Bacillati</taxon>
        <taxon>Actinomycetota</taxon>
        <taxon>Actinomycetes</taxon>
        <taxon>Mycobacteriales</taxon>
        <taxon>Nocardiaceae</taxon>
        <taxon>Nocardia</taxon>
    </lineage>
</organism>
<accession>A0ABW6QRZ5</accession>
<dbReference type="InterPro" id="IPR023187">
    <property type="entry name" value="Tscrpt_reg_MarR-type_CS"/>
</dbReference>
<keyword evidence="3" id="KW-0804">Transcription</keyword>
<dbReference type="InterPro" id="IPR039422">
    <property type="entry name" value="MarR/SlyA-like"/>
</dbReference>
<evidence type="ECO:0000313" key="6">
    <source>
        <dbReference type="Proteomes" id="UP001601948"/>
    </source>
</evidence>
<proteinExistence type="predicted"/>
<dbReference type="PROSITE" id="PS50995">
    <property type="entry name" value="HTH_MARR_2"/>
    <property type="match status" value="1"/>
</dbReference>
<keyword evidence="2" id="KW-0238">DNA-binding</keyword>
<dbReference type="InterPro" id="IPR000835">
    <property type="entry name" value="HTH_MarR-typ"/>
</dbReference>
<dbReference type="RefSeq" id="WP_387717300.1">
    <property type="nucleotide sequence ID" value="NZ_JBIAPI010000002.1"/>
</dbReference>
<protein>
    <submittedName>
        <fullName evidence="5">MarR family winged helix-turn-helix transcriptional regulator</fullName>
    </submittedName>
</protein>
<dbReference type="EMBL" id="JBIAPI010000002">
    <property type="protein sequence ID" value="MFF3224012.1"/>
    <property type="molecule type" value="Genomic_DNA"/>
</dbReference>
<dbReference type="SMART" id="SM00347">
    <property type="entry name" value="HTH_MARR"/>
    <property type="match status" value="1"/>
</dbReference>
<evidence type="ECO:0000256" key="3">
    <source>
        <dbReference type="ARBA" id="ARBA00023163"/>
    </source>
</evidence>
<reference evidence="5 6" key="1">
    <citation type="submission" date="2024-10" db="EMBL/GenBank/DDBJ databases">
        <title>The Natural Products Discovery Center: Release of the First 8490 Sequenced Strains for Exploring Actinobacteria Biosynthetic Diversity.</title>
        <authorList>
            <person name="Kalkreuter E."/>
            <person name="Kautsar S.A."/>
            <person name="Yang D."/>
            <person name="Bader C.D."/>
            <person name="Teijaro C.N."/>
            <person name="Fluegel L."/>
            <person name="Davis C.M."/>
            <person name="Simpson J.R."/>
            <person name="Lauterbach L."/>
            <person name="Steele A.D."/>
            <person name="Gui C."/>
            <person name="Meng S."/>
            <person name="Li G."/>
            <person name="Viehrig K."/>
            <person name="Ye F."/>
            <person name="Su P."/>
            <person name="Kiefer A.F."/>
            <person name="Nichols A."/>
            <person name="Cepeda A.J."/>
            <person name="Yan W."/>
            <person name="Fan B."/>
            <person name="Jiang Y."/>
            <person name="Adhikari A."/>
            <person name="Zheng C.-J."/>
            <person name="Schuster L."/>
            <person name="Cowan T.M."/>
            <person name="Smanski M.J."/>
            <person name="Chevrette M.G."/>
            <person name="De Carvalho L.P.S."/>
            <person name="Shen B."/>
        </authorList>
    </citation>
    <scope>NUCLEOTIDE SEQUENCE [LARGE SCALE GENOMIC DNA]</scope>
    <source>
        <strain evidence="5 6">NPDC003040</strain>
    </source>
</reference>
<dbReference type="InterPro" id="IPR036390">
    <property type="entry name" value="WH_DNA-bd_sf"/>
</dbReference>
<keyword evidence="1" id="KW-0805">Transcription regulation</keyword>
<dbReference type="Proteomes" id="UP001601948">
    <property type="component" value="Unassembled WGS sequence"/>
</dbReference>
<name>A0ABW6QRZ5_9NOCA</name>
<dbReference type="Pfam" id="PF12802">
    <property type="entry name" value="MarR_2"/>
    <property type="match status" value="1"/>
</dbReference>